<accession>A0ABD3MW28</accession>
<comment type="caution">
    <text evidence="1">The sequence shown here is derived from an EMBL/GenBank/DDBJ whole genome shotgun (WGS) entry which is preliminary data.</text>
</comment>
<dbReference type="InterPro" id="IPR032675">
    <property type="entry name" value="LRR_dom_sf"/>
</dbReference>
<dbReference type="EMBL" id="JALLPJ020001356">
    <property type="protein sequence ID" value="KAL3767907.1"/>
    <property type="molecule type" value="Genomic_DNA"/>
</dbReference>
<proteinExistence type="predicted"/>
<dbReference type="Proteomes" id="UP001530400">
    <property type="component" value="Unassembled WGS sequence"/>
</dbReference>
<evidence type="ECO:0000313" key="2">
    <source>
        <dbReference type="Proteomes" id="UP001530400"/>
    </source>
</evidence>
<reference evidence="1 2" key="1">
    <citation type="submission" date="2024-10" db="EMBL/GenBank/DDBJ databases">
        <title>Updated reference genomes for cyclostephanoid diatoms.</title>
        <authorList>
            <person name="Roberts W.R."/>
            <person name="Alverson A.J."/>
        </authorList>
    </citation>
    <scope>NUCLEOTIDE SEQUENCE [LARGE SCALE GENOMIC DNA]</scope>
    <source>
        <strain evidence="1 2">AJA010-31</strain>
    </source>
</reference>
<evidence type="ECO:0000313" key="1">
    <source>
        <dbReference type="EMBL" id="KAL3767907.1"/>
    </source>
</evidence>
<name>A0ABD3MW28_9STRA</name>
<sequence length="452" mass="51550">MSKRKSEAITGEAIPASTLDGHLWSSIFEYLEPDELQNMRLAGSKDLVFHDPLFTSHLPLRMDLATFFREYKDETRASLRIIKRWLYNRKSLVIGSRVAHIHPGRVASMIKLGFMNSVEEIVVLNCAFHRKVIAELIKLPNLTAIKLDDELPSVCLMQKKGRYHEAVLRETTGIVNSLKNLPKLEVLDIELDCTVMGRHLSVLQDMKNLRSLSLRGFDLSEGIEHIHSLTELENLHLCHGNTCQAIESRVPVDAFLALNDLKKLKTIYVEAMDCMTHEQIKPLCQFGTATSLTFKHCQEISGETLSSISNMTSLQALHFVNCATDECEPWESEHLVHLQNLKGLKTLSLMFVMLDHFDILDLEGLDELETLNIGLHDTMSKKEFDILCLTILPILPALKHLRIFFTEKESMFNLVGAIFEDRPEYKNADTLRCGQWQIDFKVFDVGTYPEID</sequence>
<gene>
    <name evidence="1" type="ORF">ACHAWO_001803</name>
</gene>
<keyword evidence="2" id="KW-1185">Reference proteome</keyword>
<dbReference type="AlphaFoldDB" id="A0ABD3MW28"/>
<organism evidence="1 2">
    <name type="scientific">Cyclotella atomus</name>
    <dbReference type="NCBI Taxonomy" id="382360"/>
    <lineage>
        <taxon>Eukaryota</taxon>
        <taxon>Sar</taxon>
        <taxon>Stramenopiles</taxon>
        <taxon>Ochrophyta</taxon>
        <taxon>Bacillariophyta</taxon>
        <taxon>Coscinodiscophyceae</taxon>
        <taxon>Thalassiosirophycidae</taxon>
        <taxon>Stephanodiscales</taxon>
        <taxon>Stephanodiscaceae</taxon>
        <taxon>Cyclotella</taxon>
    </lineage>
</organism>
<dbReference type="SUPFAM" id="SSF52058">
    <property type="entry name" value="L domain-like"/>
    <property type="match status" value="1"/>
</dbReference>
<protein>
    <submittedName>
        <fullName evidence="1">Uncharacterized protein</fullName>
    </submittedName>
</protein>
<dbReference type="Gene3D" id="3.80.10.10">
    <property type="entry name" value="Ribonuclease Inhibitor"/>
    <property type="match status" value="1"/>
</dbReference>